<dbReference type="Proteomes" id="UP001326613">
    <property type="component" value="Plasmid unnamed1"/>
</dbReference>
<name>A0ABZ0UTY9_9RICK</name>
<organism evidence="1 2">
    <name type="scientific">Candidatus Trichorickettsia mobilis</name>
    <dbReference type="NCBI Taxonomy" id="1346319"/>
    <lineage>
        <taxon>Bacteria</taxon>
        <taxon>Pseudomonadati</taxon>
        <taxon>Pseudomonadota</taxon>
        <taxon>Alphaproteobacteria</taxon>
        <taxon>Rickettsiales</taxon>
        <taxon>Rickettsiaceae</taxon>
        <taxon>Rickettsieae</taxon>
        <taxon>Candidatus Trichorickettsia</taxon>
    </lineage>
</organism>
<proteinExistence type="predicted"/>
<sequence length="47" mass="5337">MKVQSEKEMTIRIIATRLKRSRAENNASENFFNDVDVLIDLILGGEA</sequence>
<reference evidence="1 2" key="1">
    <citation type="submission" date="2022-10" db="EMBL/GenBank/DDBJ databases">
        <title>Host association and intracellularity evolved multiple times independently in the Rickettsiales.</title>
        <authorList>
            <person name="Castelli M."/>
            <person name="Nardi T."/>
            <person name="Gammuto L."/>
            <person name="Bellinzona G."/>
            <person name="Sabaneyeva E."/>
            <person name="Potekhin A."/>
            <person name="Serra V."/>
            <person name="Petroni G."/>
            <person name="Sassera D."/>
        </authorList>
    </citation>
    <scope>NUCLEOTIDE SEQUENCE [LARGE SCALE GENOMIC DNA]</scope>
    <source>
        <strain evidence="1 2">Kr 154-4</strain>
        <plasmid evidence="1 2">unnamed1</plasmid>
    </source>
</reference>
<accession>A0ABZ0UTY9</accession>
<dbReference type="EMBL" id="CP112933">
    <property type="protein sequence ID" value="WPY01500.1"/>
    <property type="molecule type" value="Genomic_DNA"/>
</dbReference>
<protein>
    <submittedName>
        <fullName evidence="1">Uncharacterized protein</fullName>
    </submittedName>
</protein>
<geneLocation type="plasmid" evidence="1 2">
    <name>unnamed1</name>
</geneLocation>
<gene>
    <name evidence="1" type="ORF">Trichorick_01413</name>
</gene>
<dbReference type="RefSeq" id="WP_323738972.1">
    <property type="nucleotide sequence ID" value="NZ_CP112933.1"/>
</dbReference>
<keyword evidence="1" id="KW-0614">Plasmid</keyword>
<evidence type="ECO:0000313" key="1">
    <source>
        <dbReference type="EMBL" id="WPY01500.1"/>
    </source>
</evidence>
<keyword evidence="2" id="KW-1185">Reference proteome</keyword>
<evidence type="ECO:0000313" key="2">
    <source>
        <dbReference type="Proteomes" id="UP001326613"/>
    </source>
</evidence>